<reference evidence="2 3" key="1">
    <citation type="submission" date="2023-11" db="EMBL/GenBank/DDBJ databases">
        <title>MicrobeMod: A computational toolkit for identifying prokaryotic methylation and restriction-modification with nanopore sequencing.</title>
        <authorList>
            <person name="Crits-Christoph A."/>
            <person name="Kang S.C."/>
            <person name="Lee H."/>
            <person name="Ostrov N."/>
        </authorList>
    </citation>
    <scope>NUCLEOTIDE SEQUENCE [LARGE SCALE GENOMIC DNA]</scope>
    <source>
        <strain evidence="2 3">DSMZ 700</strain>
    </source>
</reference>
<name>A0AAW9DN79_ACIAO</name>
<evidence type="ECO:0000256" key="1">
    <source>
        <dbReference type="SAM" id="SignalP"/>
    </source>
</evidence>
<proteinExistence type="predicted"/>
<dbReference type="RefSeq" id="WP_319613044.1">
    <property type="nucleotide sequence ID" value="NZ_JAWXYB010000018.1"/>
</dbReference>
<protein>
    <submittedName>
        <fullName evidence="2">Uncharacterized protein</fullName>
    </submittedName>
</protein>
<comment type="caution">
    <text evidence="2">The sequence shown here is derived from an EMBL/GenBank/DDBJ whole genome shotgun (WGS) entry which is preliminary data.</text>
</comment>
<dbReference type="EMBL" id="JAWXYB010000018">
    <property type="protein sequence ID" value="MDX5930077.1"/>
    <property type="molecule type" value="Genomic_DNA"/>
</dbReference>
<keyword evidence="1" id="KW-0732">Signal</keyword>
<evidence type="ECO:0000313" key="3">
    <source>
        <dbReference type="Proteomes" id="UP001279553"/>
    </source>
</evidence>
<dbReference type="AlphaFoldDB" id="A0AAW9DN79"/>
<dbReference type="Proteomes" id="UP001279553">
    <property type="component" value="Unassembled WGS sequence"/>
</dbReference>
<organism evidence="2 3">
    <name type="scientific">Acidiphilium acidophilum</name>
    <name type="common">Thiobacillus acidophilus</name>
    <dbReference type="NCBI Taxonomy" id="76588"/>
    <lineage>
        <taxon>Bacteria</taxon>
        <taxon>Pseudomonadati</taxon>
        <taxon>Pseudomonadota</taxon>
        <taxon>Alphaproteobacteria</taxon>
        <taxon>Acetobacterales</taxon>
        <taxon>Acidocellaceae</taxon>
        <taxon>Acidiphilium</taxon>
    </lineage>
</organism>
<feature type="signal peptide" evidence="1">
    <location>
        <begin position="1"/>
        <end position="21"/>
    </location>
</feature>
<gene>
    <name evidence="2" type="ORF">SIL87_04765</name>
</gene>
<sequence length="184" mass="18812">MIRSGLSLIAAAVALPAISFAAAPAAPQAVLVPVVFAPVPQPMPMLMPAAFFQQIAQMQQQMQQQMAMLQRIAFAPLPLPTSFAPGALPGGMMQVSMVSVGGPGGVCSEQMQIIPGPNGQTRVFVRRSGNACAPLPTALGKAPGQTLAPVPAAPARPANALPPPSKLLFADYPVPAAAHPVRQG</sequence>
<evidence type="ECO:0000313" key="2">
    <source>
        <dbReference type="EMBL" id="MDX5930077.1"/>
    </source>
</evidence>
<feature type="chain" id="PRO_5043745941" evidence="1">
    <location>
        <begin position="22"/>
        <end position="184"/>
    </location>
</feature>
<accession>A0AAW9DN79</accession>
<keyword evidence="3" id="KW-1185">Reference proteome</keyword>